<evidence type="ECO:0000256" key="1">
    <source>
        <dbReference type="SAM" id="Phobius"/>
    </source>
</evidence>
<dbReference type="AlphaFoldDB" id="A0A1F4Y397"/>
<proteinExistence type="predicted"/>
<gene>
    <name evidence="2" type="ORF">A2419_00610</name>
</gene>
<dbReference type="STRING" id="1797247.A2419_00610"/>
<organism evidence="2 3">
    <name type="scientific">Candidatus Adlerbacteria bacterium RIFOXYC1_FULL_48_26</name>
    <dbReference type="NCBI Taxonomy" id="1797247"/>
    <lineage>
        <taxon>Bacteria</taxon>
        <taxon>Candidatus Adleribacteriota</taxon>
    </lineage>
</organism>
<protein>
    <submittedName>
        <fullName evidence="2">Uncharacterized protein</fullName>
    </submittedName>
</protein>
<keyword evidence="1" id="KW-0472">Membrane</keyword>
<dbReference type="Proteomes" id="UP000176568">
    <property type="component" value="Unassembled WGS sequence"/>
</dbReference>
<evidence type="ECO:0000313" key="2">
    <source>
        <dbReference type="EMBL" id="OGC88344.1"/>
    </source>
</evidence>
<reference evidence="2 3" key="1">
    <citation type="journal article" date="2016" name="Nat. Commun.">
        <title>Thousands of microbial genomes shed light on interconnected biogeochemical processes in an aquifer system.</title>
        <authorList>
            <person name="Anantharaman K."/>
            <person name="Brown C.T."/>
            <person name="Hug L.A."/>
            <person name="Sharon I."/>
            <person name="Castelle C.J."/>
            <person name="Probst A.J."/>
            <person name="Thomas B.C."/>
            <person name="Singh A."/>
            <person name="Wilkins M.J."/>
            <person name="Karaoz U."/>
            <person name="Brodie E.L."/>
            <person name="Williams K.H."/>
            <person name="Hubbard S.S."/>
            <person name="Banfield J.F."/>
        </authorList>
    </citation>
    <scope>NUCLEOTIDE SEQUENCE [LARGE SCALE GENOMIC DNA]</scope>
</reference>
<sequence length="127" mass="13965">MEITIFLAQIWGPILVAIGLGFFFSTKYYVTIYRDLEKESFAVLFFGMFAMAVGIVQIMAHNVWGNLPQVLVTLLGWGTLIKGIVCVTFPKLADFGGDWALNTKVVPAAGGFALLLGAYLSWFAYLS</sequence>
<accession>A0A1F4Y397</accession>
<feature type="transmembrane region" description="Helical" evidence="1">
    <location>
        <begin position="105"/>
        <end position="125"/>
    </location>
</feature>
<feature type="transmembrane region" description="Helical" evidence="1">
    <location>
        <begin position="6"/>
        <end position="30"/>
    </location>
</feature>
<dbReference type="EMBL" id="MEXB01000009">
    <property type="protein sequence ID" value="OGC88344.1"/>
    <property type="molecule type" value="Genomic_DNA"/>
</dbReference>
<keyword evidence="1" id="KW-0812">Transmembrane</keyword>
<name>A0A1F4Y397_9BACT</name>
<evidence type="ECO:0000313" key="3">
    <source>
        <dbReference type="Proteomes" id="UP000176568"/>
    </source>
</evidence>
<feature type="transmembrane region" description="Helical" evidence="1">
    <location>
        <begin position="70"/>
        <end position="93"/>
    </location>
</feature>
<keyword evidence="1" id="KW-1133">Transmembrane helix</keyword>
<comment type="caution">
    <text evidence="2">The sequence shown here is derived from an EMBL/GenBank/DDBJ whole genome shotgun (WGS) entry which is preliminary data.</text>
</comment>
<feature type="transmembrane region" description="Helical" evidence="1">
    <location>
        <begin position="42"/>
        <end position="64"/>
    </location>
</feature>